<evidence type="ECO:0000256" key="1">
    <source>
        <dbReference type="ARBA" id="ARBA00001946"/>
    </source>
</evidence>
<organism evidence="14 15">
    <name type="scientific">Megasphaera lornae</name>
    <dbReference type="NCBI Taxonomy" id="1000568"/>
    <lineage>
        <taxon>Bacteria</taxon>
        <taxon>Bacillati</taxon>
        <taxon>Bacillota</taxon>
        <taxon>Negativicutes</taxon>
        <taxon>Veillonellales</taxon>
        <taxon>Veillonellaceae</taxon>
        <taxon>Megasphaera</taxon>
    </lineage>
</organism>
<evidence type="ECO:0000256" key="9">
    <source>
        <dbReference type="ARBA" id="ARBA00025634"/>
    </source>
</evidence>
<dbReference type="EMBL" id="AFIJ01000003">
    <property type="protein sequence ID" value="EGL42473.1"/>
    <property type="molecule type" value="Genomic_DNA"/>
</dbReference>
<dbReference type="NCBIfam" id="TIGR00553">
    <property type="entry name" value="pabB"/>
    <property type="match status" value="1"/>
</dbReference>
<dbReference type="SUPFAM" id="SSF56322">
    <property type="entry name" value="ADC synthase"/>
    <property type="match status" value="1"/>
</dbReference>
<keyword evidence="7" id="KW-0460">Magnesium</keyword>
<gene>
    <name evidence="14" type="primary">pabB</name>
    <name evidence="14" type="ORF">HMPREF1039_1550</name>
</gene>
<evidence type="ECO:0000259" key="13">
    <source>
        <dbReference type="Pfam" id="PF04715"/>
    </source>
</evidence>
<comment type="catalytic activity">
    <reaction evidence="10">
        <text>chorismate + L-glutamine = anthranilate + pyruvate + L-glutamate + H(+)</text>
        <dbReference type="Rhea" id="RHEA:21732"/>
        <dbReference type="ChEBI" id="CHEBI:15361"/>
        <dbReference type="ChEBI" id="CHEBI:15378"/>
        <dbReference type="ChEBI" id="CHEBI:16567"/>
        <dbReference type="ChEBI" id="CHEBI:29748"/>
        <dbReference type="ChEBI" id="CHEBI:29985"/>
        <dbReference type="ChEBI" id="CHEBI:58359"/>
        <dbReference type="EC" id="4.1.3.27"/>
    </reaction>
</comment>
<evidence type="ECO:0000259" key="12">
    <source>
        <dbReference type="Pfam" id="PF00425"/>
    </source>
</evidence>
<dbReference type="PANTHER" id="PTHR11236">
    <property type="entry name" value="AMINOBENZOATE/ANTHRANILATE SYNTHASE"/>
    <property type="match status" value="1"/>
</dbReference>
<feature type="region of interest" description="Disordered" evidence="11">
    <location>
        <begin position="271"/>
        <end position="295"/>
    </location>
</feature>
<dbReference type="RefSeq" id="WP_007390330.1">
    <property type="nucleotide sequence ID" value="NZ_AFIJ01000003.1"/>
</dbReference>
<keyword evidence="5 14" id="KW-0808">Transferase</keyword>
<evidence type="ECO:0000256" key="6">
    <source>
        <dbReference type="ARBA" id="ARBA00022723"/>
    </source>
</evidence>
<dbReference type="InterPro" id="IPR005802">
    <property type="entry name" value="ADC_synth_comp_1"/>
</dbReference>
<comment type="subunit">
    <text evidence="2">Heterotetramer consisting of two non-identical subunits: a beta subunit (TrpG) and a large alpha subunit (TrpE).</text>
</comment>
<dbReference type="Gene3D" id="3.60.120.10">
    <property type="entry name" value="Anthranilate synthase"/>
    <property type="match status" value="1"/>
</dbReference>
<dbReference type="EC" id="2.6.1.85" evidence="3"/>
<evidence type="ECO:0000256" key="8">
    <source>
        <dbReference type="ARBA" id="ARBA00023239"/>
    </source>
</evidence>
<dbReference type="Proteomes" id="UP000004018">
    <property type="component" value="Unassembled WGS sequence"/>
</dbReference>
<dbReference type="Pfam" id="PF04715">
    <property type="entry name" value="Anth_synt_I_N"/>
    <property type="match status" value="1"/>
</dbReference>
<evidence type="ECO:0000313" key="15">
    <source>
        <dbReference type="Proteomes" id="UP000004018"/>
    </source>
</evidence>
<keyword evidence="8" id="KW-0456">Lyase</keyword>
<dbReference type="GO" id="GO:0046820">
    <property type="term" value="F:4-amino-4-deoxychorismate synthase activity"/>
    <property type="evidence" value="ECO:0007669"/>
    <property type="project" value="UniProtKB-EC"/>
</dbReference>
<dbReference type="InterPro" id="IPR019999">
    <property type="entry name" value="Anth_synth_I-like"/>
</dbReference>
<proteinExistence type="predicted"/>
<sequence length="460" mass="51228">MTEPYILPSPFTASAAAIFRLFHDEDKAAFLDSSLHTTQGVYSIIGLVPYLTVETAPDGTLINGTYDARPFETVFYSYLRDHYCENPTDLPLTAGAIGYFSYDYACQRRHIMPYRKSAVIGAAASWTFYDFFIIENCRTGAVTFIANGHTCPAAQLMDTMIRRIKQGLTQPPPLSSPPSVPPELLRYSTKEEYLQALRKVHHYILDGHAYVLNLTQALALKSSCCPYTFFTALRRQNPSPFGAYINYGTWQIISASMERLLSLRRGRIETRPIKGTRPRGRTPAEDEKNSTELKNSAKDKSELLMIVDLERNDLHRICQAGTVTVPALYTLETYATVFHLVSTVQGRIRPSVTMEEVIDAVFPGGSVTGAPKQRAMEIIACLEPTPRGLYTGSLGYISLHRDCDLNIVIRTAVHRNGIYHIGVGGGITAESDNDFEYEETWQKAAALQHALQGGTHEPVL</sequence>
<evidence type="ECO:0000256" key="3">
    <source>
        <dbReference type="ARBA" id="ARBA00013139"/>
    </source>
</evidence>
<dbReference type="InterPro" id="IPR006805">
    <property type="entry name" value="Anth_synth_I_N"/>
</dbReference>
<comment type="caution">
    <text evidence="14">The sequence shown here is derived from an EMBL/GenBank/DDBJ whole genome shotgun (WGS) entry which is preliminary data.</text>
</comment>
<dbReference type="PRINTS" id="PR00095">
    <property type="entry name" value="ANTSNTHASEI"/>
</dbReference>
<evidence type="ECO:0000256" key="2">
    <source>
        <dbReference type="ARBA" id="ARBA00011575"/>
    </source>
</evidence>
<comment type="cofactor">
    <cofactor evidence="1">
        <name>Mg(2+)</name>
        <dbReference type="ChEBI" id="CHEBI:18420"/>
    </cofactor>
</comment>
<evidence type="ECO:0000313" key="14">
    <source>
        <dbReference type="EMBL" id="EGL42473.1"/>
    </source>
</evidence>
<feature type="domain" description="Anthranilate synthase component I N-terminal" evidence="13">
    <location>
        <begin position="16"/>
        <end position="107"/>
    </location>
</feature>
<dbReference type="PANTHER" id="PTHR11236:SF48">
    <property type="entry name" value="ISOCHORISMATE SYNTHASE MENF"/>
    <property type="match status" value="1"/>
</dbReference>
<evidence type="ECO:0000256" key="7">
    <source>
        <dbReference type="ARBA" id="ARBA00022842"/>
    </source>
</evidence>
<evidence type="ECO:0000256" key="5">
    <source>
        <dbReference type="ARBA" id="ARBA00022679"/>
    </source>
</evidence>
<keyword evidence="15" id="KW-1185">Reference proteome</keyword>
<keyword evidence="6" id="KW-0479">Metal-binding</keyword>
<evidence type="ECO:0000256" key="11">
    <source>
        <dbReference type="SAM" id="MobiDB-lite"/>
    </source>
</evidence>
<keyword evidence="14" id="KW-0032">Aminotransferase</keyword>
<dbReference type="InterPro" id="IPR005801">
    <property type="entry name" value="ADC_synthase"/>
</dbReference>
<dbReference type="InterPro" id="IPR015890">
    <property type="entry name" value="Chorismate_C"/>
</dbReference>
<feature type="compositionally biased region" description="Basic and acidic residues" evidence="11">
    <location>
        <begin position="282"/>
        <end position="295"/>
    </location>
</feature>
<dbReference type="Pfam" id="PF00425">
    <property type="entry name" value="Chorismate_bind"/>
    <property type="match status" value="1"/>
</dbReference>
<accession>A0ABN0D496</accession>
<feature type="domain" description="Chorismate-utilising enzyme C-terminal" evidence="12">
    <location>
        <begin position="190"/>
        <end position="443"/>
    </location>
</feature>
<protein>
    <recommendedName>
        <fullName evidence="4">Anthranilate synthase component 1</fullName>
        <ecNumber evidence="3">2.6.1.85</ecNumber>
    </recommendedName>
</protein>
<reference evidence="14 15" key="1">
    <citation type="submission" date="2011-04" db="EMBL/GenBank/DDBJ databases">
        <authorList>
            <person name="Harkins D.M."/>
            <person name="Madupu R."/>
            <person name="Durkin A.S."/>
            <person name="Torralba M."/>
            <person name="Methe B."/>
            <person name="Sutton G.G."/>
            <person name="Nelson K.E."/>
        </authorList>
    </citation>
    <scope>NUCLEOTIDE SEQUENCE [LARGE SCALE GENOMIC DNA]</scope>
    <source>
        <strain evidence="14 15">UPII 199-6</strain>
    </source>
</reference>
<evidence type="ECO:0000256" key="10">
    <source>
        <dbReference type="ARBA" id="ARBA00047683"/>
    </source>
</evidence>
<comment type="function">
    <text evidence="9">Part of a heterotetrameric complex that catalyzes the two-step biosynthesis of anthranilate, an intermediate in the biosynthesis of L-tryptophan. In the first step, the glutamine-binding beta subunit (TrpG) of anthranilate synthase (AS) provides the glutamine amidotransferase activity which generates ammonia as a substrate that, along with chorismate, is used in the second step, catalyzed by the large alpha subunit of AS (TrpE) to produce anthranilate. In the absence of TrpG, TrpE can synthesize anthranilate directly from chorismate and high concentrations of ammonia.</text>
</comment>
<evidence type="ECO:0000256" key="4">
    <source>
        <dbReference type="ARBA" id="ARBA00020653"/>
    </source>
</evidence>
<name>A0ABN0D496_9FIRM</name>